<gene>
    <name evidence="1" type="ORF">HJG59_009184</name>
</gene>
<evidence type="ECO:0000313" key="2">
    <source>
        <dbReference type="Proteomes" id="UP000550707"/>
    </source>
</evidence>
<protein>
    <submittedName>
        <fullName evidence="1">Uncharacterized protein</fullName>
    </submittedName>
</protein>
<evidence type="ECO:0000313" key="1">
    <source>
        <dbReference type="EMBL" id="KAF6426494.1"/>
    </source>
</evidence>
<sequence length="196" mass="21800">MQHPQHRAWDGYVLDKRPFTDLSRRVSGPEGGWWCSCPPWRAPRYNKSMANICCQSIHRRNISLLHNFCAQAVTSAQTRRISNSHGRSRHRHDRFCFTGEVNRRSCGGHRPGPGSTMPPDPEALQRRKLGPSALLPVARLSSLPGYVCVPPPSPEPGSALVLFLLSRPVFVFFSFPTVGAGLNDIAEPGLFMDPFA</sequence>
<keyword evidence="2" id="KW-1185">Reference proteome</keyword>
<organism evidence="1 2">
    <name type="scientific">Molossus molossus</name>
    <name type="common">Pallas' mastiff bat</name>
    <name type="synonym">Vespertilio molossus</name>
    <dbReference type="NCBI Taxonomy" id="27622"/>
    <lineage>
        <taxon>Eukaryota</taxon>
        <taxon>Metazoa</taxon>
        <taxon>Chordata</taxon>
        <taxon>Craniata</taxon>
        <taxon>Vertebrata</taxon>
        <taxon>Euteleostomi</taxon>
        <taxon>Mammalia</taxon>
        <taxon>Eutheria</taxon>
        <taxon>Laurasiatheria</taxon>
        <taxon>Chiroptera</taxon>
        <taxon>Yangochiroptera</taxon>
        <taxon>Molossidae</taxon>
        <taxon>Molossus</taxon>
    </lineage>
</organism>
<proteinExistence type="predicted"/>
<comment type="caution">
    <text evidence="1">The sequence shown here is derived from an EMBL/GenBank/DDBJ whole genome shotgun (WGS) entry which is preliminary data.</text>
</comment>
<accession>A0A7J8DTD8</accession>
<dbReference type="EMBL" id="JACASF010000016">
    <property type="protein sequence ID" value="KAF6426494.1"/>
    <property type="molecule type" value="Genomic_DNA"/>
</dbReference>
<dbReference type="AlphaFoldDB" id="A0A7J8DTD8"/>
<dbReference type="InParanoid" id="A0A7J8DTD8"/>
<name>A0A7J8DTD8_MOLMO</name>
<dbReference type="Proteomes" id="UP000550707">
    <property type="component" value="Unassembled WGS sequence"/>
</dbReference>
<reference evidence="1 2" key="1">
    <citation type="journal article" date="2020" name="Nature">
        <title>Six reference-quality genomes reveal evolution of bat adaptations.</title>
        <authorList>
            <person name="Jebb D."/>
            <person name="Huang Z."/>
            <person name="Pippel M."/>
            <person name="Hughes G.M."/>
            <person name="Lavrichenko K."/>
            <person name="Devanna P."/>
            <person name="Winkler S."/>
            <person name="Jermiin L.S."/>
            <person name="Skirmuntt E.C."/>
            <person name="Katzourakis A."/>
            <person name="Burkitt-Gray L."/>
            <person name="Ray D.A."/>
            <person name="Sullivan K.A.M."/>
            <person name="Roscito J.G."/>
            <person name="Kirilenko B.M."/>
            <person name="Davalos L.M."/>
            <person name="Corthals A.P."/>
            <person name="Power M.L."/>
            <person name="Jones G."/>
            <person name="Ransome R.D."/>
            <person name="Dechmann D.K.N."/>
            <person name="Locatelli A.G."/>
            <person name="Puechmaille S.J."/>
            <person name="Fedrigo O."/>
            <person name="Jarvis E.D."/>
            <person name="Hiller M."/>
            <person name="Vernes S.C."/>
            <person name="Myers E.W."/>
            <person name="Teeling E.C."/>
        </authorList>
    </citation>
    <scope>NUCLEOTIDE SEQUENCE [LARGE SCALE GENOMIC DNA]</scope>
    <source>
        <strain evidence="1">MMolMol1</strain>
        <tissue evidence="1">Muscle</tissue>
    </source>
</reference>